<organism evidence="2 3">
    <name type="scientific">Phytophthora oleae</name>
    <dbReference type="NCBI Taxonomy" id="2107226"/>
    <lineage>
        <taxon>Eukaryota</taxon>
        <taxon>Sar</taxon>
        <taxon>Stramenopiles</taxon>
        <taxon>Oomycota</taxon>
        <taxon>Peronosporomycetes</taxon>
        <taxon>Peronosporales</taxon>
        <taxon>Peronosporaceae</taxon>
        <taxon>Phytophthora</taxon>
    </lineage>
</organism>
<feature type="region of interest" description="Disordered" evidence="1">
    <location>
        <begin position="33"/>
        <end position="56"/>
    </location>
</feature>
<accession>A0ABD3F511</accession>
<evidence type="ECO:0000256" key="1">
    <source>
        <dbReference type="SAM" id="MobiDB-lite"/>
    </source>
</evidence>
<dbReference type="PANTHER" id="PTHR34724:SF2">
    <property type="entry name" value="OS12G0596101 PROTEIN"/>
    <property type="match status" value="1"/>
</dbReference>
<evidence type="ECO:0000313" key="2">
    <source>
        <dbReference type="EMBL" id="KAL3661572.1"/>
    </source>
</evidence>
<comment type="caution">
    <text evidence="2">The sequence shown here is derived from an EMBL/GenBank/DDBJ whole genome shotgun (WGS) entry which is preliminary data.</text>
</comment>
<name>A0ABD3F511_9STRA</name>
<dbReference type="PANTHER" id="PTHR34724">
    <property type="entry name" value="OS12G0596101 PROTEIN"/>
    <property type="match status" value="1"/>
</dbReference>
<dbReference type="Proteomes" id="UP001632037">
    <property type="component" value="Unassembled WGS sequence"/>
</dbReference>
<dbReference type="EMBL" id="JBIMZQ010000035">
    <property type="protein sequence ID" value="KAL3661572.1"/>
    <property type="molecule type" value="Genomic_DNA"/>
</dbReference>
<dbReference type="AlphaFoldDB" id="A0ABD3F511"/>
<feature type="compositionally biased region" description="Low complexity" evidence="1">
    <location>
        <begin position="47"/>
        <end position="56"/>
    </location>
</feature>
<proteinExistence type="predicted"/>
<gene>
    <name evidence="2" type="ORF">V7S43_013332</name>
</gene>
<reference evidence="2 3" key="1">
    <citation type="submission" date="2024-09" db="EMBL/GenBank/DDBJ databases">
        <title>Genome sequencing and assembly of Phytophthora oleae, isolate VK10A, causative agent of rot of olive drupes.</title>
        <authorList>
            <person name="Conti Taguali S."/>
            <person name="Riolo M."/>
            <person name="La Spada F."/>
            <person name="Cacciola S.O."/>
            <person name="Dionisio G."/>
        </authorList>
    </citation>
    <scope>NUCLEOTIDE SEQUENCE [LARGE SCALE GENOMIC DNA]</scope>
    <source>
        <strain evidence="2 3">VK10A</strain>
    </source>
</reference>
<sequence>MCLKIECPTCQKPTWRGCGMHIDAALTGVKEEDRCPNWKTGKHEAPDQQAPAQTDA</sequence>
<protein>
    <submittedName>
        <fullName evidence="2">Uncharacterized protein</fullName>
    </submittedName>
</protein>
<feature type="compositionally biased region" description="Basic and acidic residues" evidence="1">
    <location>
        <begin position="33"/>
        <end position="46"/>
    </location>
</feature>
<evidence type="ECO:0000313" key="3">
    <source>
        <dbReference type="Proteomes" id="UP001632037"/>
    </source>
</evidence>
<keyword evidence="3" id="KW-1185">Reference proteome</keyword>